<keyword evidence="9" id="KW-0998">Cell outer membrane</keyword>
<dbReference type="PANTHER" id="PTHR30329:SF21">
    <property type="entry name" value="LIPOPROTEIN YIAD-RELATED"/>
    <property type="match status" value="1"/>
</dbReference>
<organism evidence="13 14">
    <name type="scientific">Motilimonas cestriensis</name>
    <dbReference type="NCBI Taxonomy" id="2742685"/>
    <lineage>
        <taxon>Bacteria</taxon>
        <taxon>Pseudomonadati</taxon>
        <taxon>Pseudomonadota</taxon>
        <taxon>Gammaproteobacteria</taxon>
        <taxon>Alteromonadales</taxon>
        <taxon>Alteromonadales genera incertae sedis</taxon>
        <taxon>Motilimonas</taxon>
    </lineage>
</organism>
<evidence type="ECO:0000256" key="4">
    <source>
        <dbReference type="ARBA" id="ARBA00022452"/>
    </source>
</evidence>
<evidence type="ECO:0000256" key="10">
    <source>
        <dbReference type="PROSITE-ProRule" id="PRU00473"/>
    </source>
</evidence>
<comment type="caution">
    <text evidence="13">The sequence shown here is derived from an EMBL/GenBank/DDBJ whole genome shotgun (WGS) entry which is preliminary data.</text>
</comment>
<dbReference type="CDD" id="cd07185">
    <property type="entry name" value="OmpA_C-like"/>
    <property type="match status" value="1"/>
</dbReference>
<dbReference type="EMBL" id="JAIMJA010000006">
    <property type="protein sequence ID" value="MCE2594618.1"/>
    <property type="molecule type" value="Genomic_DNA"/>
</dbReference>
<evidence type="ECO:0000256" key="8">
    <source>
        <dbReference type="ARBA" id="ARBA00023136"/>
    </source>
</evidence>
<feature type="signal peptide" evidence="11">
    <location>
        <begin position="1"/>
        <end position="19"/>
    </location>
</feature>
<feature type="domain" description="OmpA-like" evidence="12">
    <location>
        <begin position="202"/>
        <end position="317"/>
    </location>
</feature>
<evidence type="ECO:0000256" key="11">
    <source>
        <dbReference type="SAM" id="SignalP"/>
    </source>
</evidence>
<evidence type="ECO:0000256" key="9">
    <source>
        <dbReference type="ARBA" id="ARBA00023237"/>
    </source>
</evidence>
<dbReference type="InterPro" id="IPR050330">
    <property type="entry name" value="Bact_OuterMem_StrucFunc"/>
</dbReference>
<accession>A0ABS8WA92</accession>
<dbReference type="PROSITE" id="PS51123">
    <property type="entry name" value="OMPA_2"/>
    <property type="match status" value="1"/>
</dbReference>
<dbReference type="Pfam" id="PF00691">
    <property type="entry name" value="OmpA"/>
    <property type="match status" value="1"/>
</dbReference>
<dbReference type="PROSITE" id="PS01068">
    <property type="entry name" value="OMPA_1"/>
    <property type="match status" value="1"/>
</dbReference>
<dbReference type="SUPFAM" id="SSF103088">
    <property type="entry name" value="OmpA-like"/>
    <property type="match status" value="1"/>
</dbReference>
<gene>
    <name evidence="13" type="ORF">K6Y31_07300</name>
</gene>
<keyword evidence="5" id="KW-0812">Transmembrane</keyword>
<comment type="similarity">
    <text evidence="2">Belongs to the outer membrane OOP (TC 1.B.6) superfamily. OmpA family.</text>
</comment>
<evidence type="ECO:0000256" key="6">
    <source>
        <dbReference type="ARBA" id="ARBA00023065"/>
    </source>
</evidence>
<evidence type="ECO:0000259" key="12">
    <source>
        <dbReference type="PROSITE" id="PS51123"/>
    </source>
</evidence>
<dbReference type="Pfam" id="PF01389">
    <property type="entry name" value="OmpA_membrane"/>
    <property type="match status" value="1"/>
</dbReference>
<protein>
    <submittedName>
        <fullName evidence="13">OmpA family protein</fullName>
    </submittedName>
</protein>
<comment type="subcellular location">
    <subcellularLocation>
        <location evidence="1">Cell outer membrane</location>
        <topology evidence="1">Multi-pass membrane protein</topology>
    </subcellularLocation>
</comment>
<keyword evidence="3" id="KW-0813">Transport</keyword>
<dbReference type="InterPro" id="IPR006665">
    <property type="entry name" value="OmpA-like"/>
</dbReference>
<evidence type="ECO:0000256" key="3">
    <source>
        <dbReference type="ARBA" id="ARBA00022448"/>
    </source>
</evidence>
<name>A0ABS8WA92_9GAMM</name>
<dbReference type="InterPro" id="IPR036737">
    <property type="entry name" value="OmpA-like_sf"/>
</dbReference>
<evidence type="ECO:0000256" key="1">
    <source>
        <dbReference type="ARBA" id="ARBA00004571"/>
    </source>
</evidence>
<dbReference type="InterPro" id="IPR006690">
    <property type="entry name" value="OMPA-like_CS"/>
</dbReference>
<keyword evidence="4" id="KW-1134">Transmembrane beta strand</keyword>
<evidence type="ECO:0000256" key="2">
    <source>
        <dbReference type="ARBA" id="ARBA00005710"/>
    </source>
</evidence>
<evidence type="ECO:0000313" key="13">
    <source>
        <dbReference type="EMBL" id="MCE2594618.1"/>
    </source>
</evidence>
<keyword evidence="8 10" id="KW-0472">Membrane</keyword>
<dbReference type="RefSeq" id="WP_233052155.1">
    <property type="nucleotide sequence ID" value="NZ_JAIMJA010000006.1"/>
</dbReference>
<dbReference type="InterPro" id="IPR000498">
    <property type="entry name" value="OmpA-like_TM_dom"/>
</dbReference>
<keyword evidence="14" id="KW-1185">Reference proteome</keyword>
<dbReference type="InterPro" id="IPR006664">
    <property type="entry name" value="OMP_bac"/>
</dbReference>
<dbReference type="Gene3D" id="3.30.1330.60">
    <property type="entry name" value="OmpA-like domain"/>
    <property type="match status" value="1"/>
</dbReference>
<dbReference type="Proteomes" id="UP001201273">
    <property type="component" value="Unassembled WGS sequence"/>
</dbReference>
<evidence type="ECO:0000256" key="5">
    <source>
        <dbReference type="ARBA" id="ARBA00022692"/>
    </source>
</evidence>
<keyword evidence="7" id="KW-0626">Porin</keyword>
<dbReference type="InterPro" id="IPR011250">
    <property type="entry name" value="OMP/PagP_B-barrel"/>
</dbReference>
<dbReference type="PRINTS" id="PR01021">
    <property type="entry name" value="OMPADOMAIN"/>
</dbReference>
<keyword evidence="11" id="KW-0732">Signal</keyword>
<dbReference type="Gene3D" id="2.40.160.20">
    <property type="match status" value="1"/>
</dbReference>
<evidence type="ECO:0000313" key="14">
    <source>
        <dbReference type="Proteomes" id="UP001201273"/>
    </source>
</evidence>
<reference evidence="13 14" key="1">
    <citation type="journal article" date="2022" name="Environ. Microbiol. Rep.">
        <title>Eco-phylogenetic analyses reveal divergent evolution of vitamin B12 metabolism in the marine bacterial family 'Psychromonadaceae'.</title>
        <authorList>
            <person name="Jin X."/>
            <person name="Yang Y."/>
            <person name="Cao H."/>
            <person name="Gao B."/>
            <person name="Zhao Z."/>
        </authorList>
    </citation>
    <scope>NUCLEOTIDE SEQUENCE [LARGE SCALE GENOMIC DNA]</scope>
    <source>
        <strain evidence="13 14">MKS20</strain>
    </source>
</reference>
<proteinExistence type="inferred from homology"/>
<keyword evidence="6" id="KW-0406">Ion transport</keyword>
<dbReference type="PANTHER" id="PTHR30329">
    <property type="entry name" value="STATOR ELEMENT OF FLAGELLAR MOTOR COMPLEX"/>
    <property type="match status" value="1"/>
</dbReference>
<evidence type="ECO:0000256" key="7">
    <source>
        <dbReference type="ARBA" id="ARBA00023114"/>
    </source>
</evidence>
<dbReference type="SUPFAM" id="SSF56925">
    <property type="entry name" value="OMPA-like"/>
    <property type="match status" value="1"/>
</dbReference>
<feature type="chain" id="PRO_5045561450" evidence="11">
    <location>
        <begin position="20"/>
        <end position="322"/>
    </location>
</feature>
<sequence length="322" mass="34708">MKKLSLAITLALTSGAAFAGNTYFGGGAGIAQHEDTCDQVGATSCHDKDKSFNAFGGYQFNENFALEAGYNHLGKTELPGEDSILQGINTSIIGRLPLSTNFSVFGEVGAFGYRSDSLGHRDEGLSPLGGVGATYRINDTLDLQARYRRIENVGRSHNLKTDVNNFGLELVAHIGRAAEQVVVAPLPVEPEPIVTPEPTPVYESKVESLSDAVLFGFDSYALTNTAKKQLDEAVAFYNANDVAEVKLTGATDKLGNKEYNERLSQARATSVQSYLVQKGVKAEHIITNWKGDTQATGMAESERAQDRHVTIDITGETQVEVK</sequence>